<keyword evidence="3" id="KW-1185">Reference proteome</keyword>
<evidence type="ECO:0000259" key="1">
    <source>
        <dbReference type="PROSITE" id="PS51725"/>
    </source>
</evidence>
<evidence type="ECO:0000313" key="3">
    <source>
        <dbReference type="Proteomes" id="UP000325849"/>
    </source>
</evidence>
<dbReference type="OrthoDB" id="3695636at2"/>
<comment type="caution">
    <text evidence="2">The sequence shown here is derived from an EMBL/GenBank/DDBJ whole genome shotgun (WGS) entry which is preliminary data.</text>
</comment>
<protein>
    <submittedName>
        <fullName evidence="2">Antibiotic biosynthesis monooxygenase</fullName>
    </submittedName>
</protein>
<dbReference type="InterPro" id="IPR050744">
    <property type="entry name" value="AI-2_Isomerase_LsrG"/>
</dbReference>
<keyword evidence="2" id="KW-0503">Monooxygenase</keyword>
<gene>
    <name evidence="2" type="ORF">FNH09_25355</name>
</gene>
<name>A0A5N8VHX0_9ACTN</name>
<dbReference type="Pfam" id="PF03992">
    <property type="entry name" value="ABM"/>
    <property type="match status" value="1"/>
</dbReference>
<dbReference type="PANTHER" id="PTHR33336">
    <property type="entry name" value="QUINOL MONOOXYGENASE YGIN-RELATED"/>
    <property type="match status" value="1"/>
</dbReference>
<organism evidence="2 3">
    <name type="scientific">Streptomyces adustus</name>
    <dbReference type="NCBI Taxonomy" id="1609272"/>
    <lineage>
        <taxon>Bacteria</taxon>
        <taxon>Bacillati</taxon>
        <taxon>Actinomycetota</taxon>
        <taxon>Actinomycetes</taxon>
        <taxon>Kitasatosporales</taxon>
        <taxon>Streptomycetaceae</taxon>
        <taxon>Streptomyces</taxon>
    </lineage>
</organism>
<dbReference type="SUPFAM" id="SSF54909">
    <property type="entry name" value="Dimeric alpha+beta barrel"/>
    <property type="match status" value="1"/>
</dbReference>
<proteinExistence type="predicted"/>
<dbReference type="AlphaFoldDB" id="A0A5N8VHX0"/>
<dbReference type="Proteomes" id="UP000325849">
    <property type="component" value="Unassembled WGS sequence"/>
</dbReference>
<dbReference type="RefSeq" id="WP_152891891.1">
    <property type="nucleotide sequence ID" value="NZ_VJZD01000113.1"/>
</dbReference>
<keyword evidence="2" id="KW-0560">Oxidoreductase</keyword>
<feature type="domain" description="ABM" evidence="1">
    <location>
        <begin position="3"/>
        <end position="94"/>
    </location>
</feature>
<dbReference type="GO" id="GO:0005829">
    <property type="term" value="C:cytosol"/>
    <property type="evidence" value="ECO:0007669"/>
    <property type="project" value="TreeGrafter"/>
</dbReference>
<dbReference type="PANTHER" id="PTHR33336:SF3">
    <property type="entry name" value="ABM DOMAIN-CONTAINING PROTEIN"/>
    <property type="match status" value="1"/>
</dbReference>
<dbReference type="PROSITE" id="PS51725">
    <property type="entry name" value="ABM"/>
    <property type="match status" value="1"/>
</dbReference>
<dbReference type="GO" id="GO:0004497">
    <property type="term" value="F:monooxygenase activity"/>
    <property type="evidence" value="ECO:0007669"/>
    <property type="project" value="UniProtKB-KW"/>
</dbReference>
<dbReference type="Gene3D" id="3.30.70.100">
    <property type="match status" value="1"/>
</dbReference>
<dbReference type="InterPro" id="IPR007138">
    <property type="entry name" value="ABM_dom"/>
</dbReference>
<sequence>MAYAVVAHYRCAPADEATVRAALLKARESTRAEPANLLYEVHAVADEPGGFLLYERYTDVAGFEAHKASGHFEELIVETVWPLLSDRAVTFAEVL</sequence>
<reference evidence="2 3" key="1">
    <citation type="submission" date="2019-07" db="EMBL/GenBank/DDBJ databases">
        <title>New species of Amycolatopsis and Streptomyces.</title>
        <authorList>
            <person name="Duangmal K."/>
            <person name="Teo W.F.A."/>
            <person name="Lipun K."/>
        </authorList>
    </citation>
    <scope>NUCLEOTIDE SEQUENCE [LARGE SCALE GENOMIC DNA]</scope>
    <source>
        <strain evidence="2 3">NBRC 109810</strain>
    </source>
</reference>
<accession>A0A5N8VHX0</accession>
<dbReference type="InterPro" id="IPR011008">
    <property type="entry name" value="Dimeric_a/b-barrel"/>
</dbReference>
<evidence type="ECO:0000313" key="2">
    <source>
        <dbReference type="EMBL" id="MPY34446.1"/>
    </source>
</evidence>
<dbReference type="EMBL" id="VJZD01000113">
    <property type="protein sequence ID" value="MPY34446.1"/>
    <property type="molecule type" value="Genomic_DNA"/>
</dbReference>